<feature type="domain" description="PPIase cyclophilin-type" evidence="2">
    <location>
        <begin position="11"/>
        <end position="39"/>
    </location>
</feature>
<accession>A0A484L183</accession>
<gene>
    <name evidence="3" type="ORF">CCAM_LOCUS11859</name>
</gene>
<organism evidence="3 4">
    <name type="scientific">Cuscuta campestris</name>
    <dbReference type="NCBI Taxonomy" id="132261"/>
    <lineage>
        <taxon>Eukaryota</taxon>
        <taxon>Viridiplantae</taxon>
        <taxon>Streptophyta</taxon>
        <taxon>Embryophyta</taxon>
        <taxon>Tracheophyta</taxon>
        <taxon>Spermatophyta</taxon>
        <taxon>Magnoliopsida</taxon>
        <taxon>eudicotyledons</taxon>
        <taxon>Gunneridae</taxon>
        <taxon>Pentapetalae</taxon>
        <taxon>asterids</taxon>
        <taxon>lamiids</taxon>
        <taxon>Solanales</taxon>
        <taxon>Convolvulaceae</taxon>
        <taxon>Cuscuteae</taxon>
        <taxon>Cuscuta</taxon>
        <taxon>Cuscuta subgen. Grammica</taxon>
        <taxon>Cuscuta sect. Cleistogrammica</taxon>
    </lineage>
</organism>
<feature type="compositionally biased region" description="Low complexity" evidence="1">
    <location>
        <begin position="429"/>
        <end position="442"/>
    </location>
</feature>
<protein>
    <recommendedName>
        <fullName evidence="2">PPIase cyclophilin-type domain-containing protein</fullName>
    </recommendedName>
</protein>
<evidence type="ECO:0000259" key="2">
    <source>
        <dbReference type="Pfam" id="PF00160"/>
    </source>
</evidence>
<evidence type="ECO:0000313" key="4">
    <source>
        <dbReference type="Proteomes" id="UP000595140"/>
    </source>
</evidence>
<evidence type="ECO:0000256" key="1">
    <source>
        <dbReference type="SAM" id="MobiDB-lite"/>
    </source>
</evidence>
<keyword evidence="4" id="KW-1185">Reference proteome</keyword>
<dbReference type="AlphaFoldDB" id="A0A484L183"/>
<dbReference type="Gene3D" id="2.40.100.10">
    <property type="entry name" value="Cyclophilin-like"/>
    <property type="match status" value="1"/>
</dbReference>
<dbReference type="InterPro" id="IPR002130">
    <property type="entry name" value="Cyclophilin-type_PPIase_dom"/>
</dbReference>
<dbReference type="EMBL" id="OOIL02000879">
    <property type="protein sequence ID" value="VFQ70083.1"/>
    <property type="molecule type" value="Genomic_DNA"/>
</dbReference>
<dbReference type="Proteomes" id="UP000595140">
    <property type="component" value="Unassembled WGS sequence"/>
</dbReference>
<feature type="region of interest" description="Disordered" evidence="1">
    <location>
        <begin position="429"/>
        <end position="466"/>
    </location>
</feature>
<feature type="compositionally biased region" description="Basic residues" evidence="1">
    <location>
        <begin position="446"/>
        <end position="456"/>
    </location>
</feature>
<dbReference type="InterPro" id="IPR029000">
    <property type="entry name" value="Cyclophilin-like_dom_sf"/>
</dbReference>
<dbReference type="GO" id="GO:0003755">
    <property type="term" value="F:peptidyl-prolyl cis-trans isomerase activity"/>
    <property type="evidence" value="ECO:0007669"/>
    <property type="project" value="InterPro"/>
</dbReference>
<evidence type="ECO:0000313" key="3">
    <source>
        <dbReference type="EMBL" id="VFQ70083.1"/>
    </source>
</evidence>
<name>A0A484L183_9ASTE</name>
<reference evidence="3 4" key="1">
    <citation type="submission" date="2018-04" db="EMBL/GenBank/DDBJ databases">
        <authorList>
            <person name="Vogel A."/>
        </authorList>
    </citation>
    <scope>NUCLEOTIDE SEQUENCE [LARGE SCALE GENOMIC DNA]</scope>
</reference>
<proteinExistence type="predicted"/>
<dbReference type="Pfam" id="PF00160">
    <property type="entry name" value="Pro_isomerase"/>
    <property type="match status" value="1"/>
</dbReference>
<dbReference type="SUPFAM" id="SSF50891">
    <property type="entry name" value="Cyclophilin-like"/>
    <property type="match status" value="1"/>
</dbReference>
<sequence length="484" mass="54426">MAASFSLRLYVKTSWLDREHVVFGKVIEGMDTVYAVEGGAGTYSGKKVTVADSGEIPKSQKEQLYFVLTFDWPSHCYCPAELRPHWPAVLRRNYNASHGKRKLSRSYSQQRHRWPFKSPETRYLGASYVYSHRRIVNSGEDGCLSSSPSKNCEGTKIFLRALGIFLDRITLSQYGKEENNHFDVDNSVIKVDVDQGLVDCNISVQDASEIRITGNTSTLVSEGRIDMVLRGEDRSDVPQDATDKQLALCHSPNQDGEHQPSYLIEYPLLPRSRLSPLAAEFIPTMPNSFAALFNQGDYTTIDSTIEEDLLAHINDKNMALWNNAIEDFLLERDEPILYTHSEGEDNVFIDYAIKPLQIDTSRCSKTPLNLGRVFKGKKTFSPSQMVTRSKARLLDEGRKKTPIGCLEDPDEPTDTFAAEIIEAFKKTCPSQKEVPPKKQQQPLTRSQKKKAKKKLKQASGSGLTSQGTFSTLKWFAVGPLFACF</sequence>